<organism evidence="9 10">
    <name type="scientific">Arabis alpina</name>
    <name type="common">Alpine rock-cress</name>
    <dbReference type="NCBI Taxonomy" id="50452"/>
    <lineage>
        <taxon>Eukaryota</taxon>
        <taxon>Viridiplantae</taxon>
        <taxon>Streptophyta</taxon>
        <taxon>Embryophyta</taxon>
        <taxon>Tracheophyta</taxon>
        <taxon>Spermatophyta</taxon>
        <taxon>Magnoliopsida</taxon>
        <taxon>eudicotyledons</taxon>
        <taxon>Gunneridae</taxon>
        <taxon>Pentapetalae</taxon>
        <taxon>rosids</taxon>
        <taxon>malvids</taxon>
        <taxon>Brassicales</taxon>
        <taxon>Brassicaceae</taxon>
        <taxon>Arabideae</taxon>
        <taxon>Arabis</taxon>
    </lineage>
</organism>
<dbReference type="PANTHER" id="PTHR12537:SF137">
    <property type="entry name" value="PUMILIO HOMOLOG 16-RELATED"/>
    <property type="match status" value="1"/>
</dbReference>
<dbReference type="PROSITE" id="PS50302">
    <property type="entry name" value="PUM"/>
    <property type="match status" value="2"/>
</dbReference>
<dbReference type="InterPro" id="IPR016024">
    <property type="entry name" value="ARM-type_fold"/>
</dbReference>
<dbReference type="EMBL" id="CM002876">
    <property type="protein sequence ID" value="KFK27489.1"/>
    <property type="molecule type" value="Genomic_DNA"/>
</dbReference>
<evidence type="ECO:0000256" key="6">
    <source>
        <dbReference type="PROSITE-ProRule" id="PRU00317"/>
    </source>
</evidence>
<dbReference type="Gene3D" id="1.25.10.10">
    <property type="entry name" value="Leucine-rich Repeat Variant"/>
    <property type="match status" value="1"/>
</dbReference>
<feature type="compositionally biased region" description="Pro residues" evidence="7">
    <location>
        <begin position="7"/>
        <end position="25"/>
    </location>
</feature>
<gene>
    <name evidence="9" type="ordered locus">AALP_Aa8g389800</name>
</gene>
<evidence type="ECO:0000256" key="1">
    <source>
        <dbReference type="ARBA" id="ARBA00004496"/>
    </source>
</evidence>
<feature type="region of interest" description="Disordered" evidence="7">
    <location>
        <begin position="1"/>
        <end position="29"/>
    </location>
</feature>
<evidence type="ECO:0000256" key="2">
    <source>
        <dbReference type="ARBA" id="ARBA00022490"/>
    </source>
</evidence>
<evidence type="ECO:0000313" key="9">
    <source>
        <dbReference type="EMBL" id="KFK27489.1"/>
    </source>
</evidence>
<dbReference type="PROSITE" id="PS50303">
    <property type="entry name" value="PUM_HD"/>
    <property type="match status" value="1"/>
</dbReference>
<dbReference type="InterPro" id="IPR033133">
    <property type="entry name" value="PUM-HD"/>
</dbReference>
<feature type="repeat" description="Pumilio" evidence="6">
    <location>
        <begin position="201"/>
        <end position="237"/>
    </location>
</feature>
<dbReference type="Pfam" id="PF00806">
    <property type="entry name" value="PUF"/>
    <property type="match status" value="3"/>
</dbReference>
<protein>
    <recommendedName>
        <fullName evidence="8">PUM-HD domain-containing protein</fullName>
    </recommendedName>
</protein>
<dbReference type="Gramene" id="KFK27489">
    <property type="protein sequence ID" value="KFK27489"/>
    <property type="gene ID" value="AALP_AA8G389800"/>
</dbReference>
<dbReference type="InterPro" id="IPR001313">
    <property type="entry name" value="Pumilio_RNA-bd_rpt"/>
</dbReference>
<evidence type="ECO:0000256" key="4">
    <source>
        <dbReference type="ARBA" id="ARBA00022845"/>
    </source>
</evidence>
<dbReference type="AlphaFoldDB" id="A0A087GC87"/>
<comment type="subcellular location">
    <subcellularLocation>
        <location evidence="1">Cytoplasm</location>
    </subcellularLocation>
</comment>
<evidence type="ECO:0000256" key="3">
    <source>
        <dbReference type="ARBA" id="ARBA00022737"/>
    </source>
</evidence>
<dbReference type="SUPFAM" id="SSF48371">
    <property type="entry name" value="ARM repeat"/>
    <property type="match status" value="1"/>
</dbReference>
<dbReference type="OMA" id="LACDKHG"/>
<dbReference type="GO" id="GO:0005737">
    <property type="term" value="C:cytoplasm"/>
    <property type="evidence" value="ECO:0007669"/>
    <property type="project" value="UniProtKB-SubCell"/>
</dbReference>
<keyword evidence="3" id="KW-0677">Repeat</keyword>
<evidence type="ECO:0000313" key="10">
    <source>
        <dbReference type="Proteomes" id="UP000029120"/>
    </source>
</evidence>
<dbReference type="OrthoDB" id="668540at2759"/>
<evidence type="ECO:0000259" key="8">
    <source>
        <dbReference type="PROSITE" id="PS50303"/>
    </source>
</evidence>
<sequence length="341" mass="39131">MRLETPVIPPPPRGISATIPPPGFTQPPREETNITKPYSLFRGPFVTPQDLEPRLQWIFNFMTNNTKQDLAQFKETISKLDRRELKRMAFSMTSDSDYFMCIASNEQGSKRMQKLLGISDDMDTLFCTAIVRLFLTIMTDKHASYVAVHAMRVFDDVKKESMYELILHYVLHLACDKRGCVAFNEIITDLNHPYYINKILDVVAHNAVSLSNDAYGNFVIQHVLKLNDLYCTRHIAVRLCGHFVDLSFRKHGSYIVERLLEKEESKVLVVGELLECEGDRLMTLASSDYGNFVVAKTLEVTKEEKIRDYLFWGLVHKLTPFLPLLRRSRGSKIATILDSVC</sequence>
<accession>A0A087GC87</accession>
<proteinExistence type="predicted"/>
<keyword evidence="5" id="KW-0694">RNA-binding</keyword>
<evidence type="ECO:0000256" key="5">
    <source>
        <dbReference type="ARBA" id="ARBA00022884"/>
    </source>
</evidence>
<dbReference type="GO" id="GO:0003729">
    <property type="term" value="F:mRNA binding"/>
    <property type="evidence" value="ECO:0007669"/>
    <property type="project" value="TreeGrafter"/>
</dbReference>
<dbReference type="Proteomes" id="UP000029120">
    <property type="component" value="Chromosome 8"/>
</dbReference>
<dbReference type="PANTHER" id="PTHR12537">
    <property type="entry name" value="RNA BINDING PROTEIN PUMILIO-RELATED"/>
    <property type="match status" value="1"/>
</dbReference>
<dbReference type="eggNOG" id="KOG2049">
    <property type="taxonomic scope" value="Eukaryota"/>
</dbReference>
<keyword evidence="4" id="KW-0810">Translation regulation</keyword>
<dbReference type="SMART" id="SM00025">
    <property type="entry name" value="Pumilio"/>
    <property type="match status" value="5"/>
</dbReference>
<feature type="domain" description="PUM-HD" evidence="8">
    <location>
        <begin position="15"/>
        <end position="341"/>
    </location>
</feature>
<keyword evidence="10" id="KW-1185">Reference proteome</keyword>
<keyword evidence="2" id="KW-0963">Cytoplasm</keyword>
<feature type="repeat" description="Pumilio" evidence="6">
    <location>
        <begin position="238"/>
        <end position="275"/>
    </location>
</feature>
<name>A0A087GC87_ARAAL</name>
<dbReference type="GO" id="GO:0006417">
    <property type="term" value="P:regulation of translation"/>
    <property type="evidence" value="ECO:0007669"/>
    <property type="project" value="UniProtKB-KW"/>
</dbReference>
<evidence type="ECO:0000256" key="7">
    <source>
        <dbReference type="SAM" id="MobiDB-lite"/>
    </source>
</evidence>
<reference evidence="10" key="1">
    <citation type="journal article" date="2015" name="Nat. Plants">
        <title>Genome expansion of Arabis alpina linked with retrotransposition and reduced symmetric DNA methylation.</title>
        <authorList>
            <person name="Willing E.M."/>
            <person name="Rawat V."/>
            <person name="Mandakova T."/>
            <person name="Maumus F."/>
            <person name="James G.V."/>
            <person name="Nordstroem K.J."/>
            <person name="Becker C."/>
            <person name="Warthmann N."/>
            <person name="Chica C."/>
            <person name="Szarzynska B."/>
            <person name="Zytnicki M."/>
            <person name="Albani M.C."/>
            <person name="Kiefer C."/>
            <person name="Bergonzi S."/>
            <person name="Castaings L."/>
            <person name="Mateos J.L."/>
            <person name="Berns M.C."/>
            <person name="Bujdoso N."/>
            <person name="Piofczyk T."/>
            <person name="de Lorenzo L."/>
            <person name="Barrero-Sicilia C."/>
            <person name="Mateos I."/>
            <person name="Piednoel M."/>
            <person name="Hagmann J."/>
            <person name="Chen-Min-Tao R."/>
            <person name="Iglesias-Fernandez R."/>
            <person name="Schuster S.C."/>
            <person name="Alonso-Blanco C."/>
            <person name="Roudier F."/>
            <person name="Carbonero P."/>
            <person name="Paz-Ares J."/>
            <person name="Davis S.J."/>
            <person name="Pecinka A."/>
            <person name="Quesneville H."/>
            <person name="Colot V."/>
            <person name="Lysak M.A."/>
            <person name="Weigel D."/>
            <person name="Coupland G."/>
            <person name="Schneeberger K."/>
        </authorList>
    </citation>
    <scope>NUCLEOTIDE SEQUENCE [LARGE SCALE GENOMIC DNA]</scope>
    <source>
        <strain evidence="10">cv. Pajares</strain>
    </source>
</reference>
<dbReference type="InterPro" id="IPR011989">
    <property type="entry name" value="ARM-like"/>
</dbReference>